<dbReference type="PANTHER" id="PTHR18866">
    <property type="entry name" value="CARBOXYLASE:PYRUVATE/ACETYL-COA/PROPIONYL-COA CARBOXYLASE"/>
    <property type="match status" value="1"/>
</dbReference>
<dbReference type="InterPro" id="IPR005481">
    <property type="entry name" value="BC-like_N"/>
</dbReference>
<reference evidence="6 7" key="1">
    <citation type="submission" date="2024-11" db="EMBL/GenBank/DDBJ databases">
        <title>Chromosome-level genome assembly of Eucalyptus globulus Labill. provides insights into its genome evolution.</title>
        <authorList>
            <person name="Li X."/>
        </authorList>
    </citation>
    <scope>NUCLEOTIDE SEQUENCE [LARGE SCALE GENOMIC DNA]</scope>
    <source>
        <strain evidence="6">CL2024</strain>
        <tissue evidence="6">Fresh tender leaves</tissue>
    </source>
</reference>
<dbReference type="Proteomes" id="UP001634007">
    <property type="component" value="Unassembled WGS sequence"/>
</dbReference>
<keyword evidence="2" id="KW-0547">Nucleotide-binding</keyword>
<evidence type="ECO:0000313" key="7">
    <source>
        <dbReference type="Proteomes" id="UP001634007"/>
    </source>
</evidence>
<accession>A0ABD3JFK1</accession>
<gene>
    <name evidence="6" type="ORF">ACJRO7_030626</name>
</gene>
<dbReference type="GO" id="GO:0016874">
    <property type="term" value="F:ligase activity"/>
    <property type="evidence" value="ECO:0007669"/>
    <property type="project" value="UniProtKB-KW"/>
</dbReference>
<keyword evidence="4" id="KW-0092">Biotin</keyword>
<evidence type="ECO:0000313" key="6">
    <source>
        <dbReference type="EMBL" id="KAL3725624.1"/>
    </source>
</evidence>
<dbReference type="Gene3D" id="3.40.50.20">
    <property type="match status" value="1"/>
</dbReference>
<feature type="domain" description="Biotin carboxylation" evidence="5">
    <location>
        <begin position="48"/>
        <end position="126"/>
    </location>
</feature>
<evidence type="ECO:0000256" key="4">
    <source>
        <dbReference type="ARBA" id="ARBA00023267"/>
    </source>
</evidence>
<keyword evidence="7" id="KW-1185">Reference proteome</keyword>
<dbReference type="InterPro" id="IPR016185">
    <property type="entry name" value="PreATP-grasp_dom_sf"/>
</dbReference>
<dbReference type="InterPro" id="IPR050856">
    <property type="entry name" value="Biotin_carboxylase_complex"/>
</dbReference>
<keyword evidence="1" id="KW-0436">Ligase</keyword>
<evidence type="ECO:0000259" key="5">
    <source>
        <dbReference type="PROSITE" id="PS50979"/>
    </source>
</evidence>
<proteinExistence type="predicted"/>
<dbReference type="PROSITE" id="PS50979">
    <property type="entry name" value="BC"/>
    <property type="match status" value="1"/>
</dbReference>
<keyword evidence="3" id="KW-0067">ATP-binding</keyword>
<comment type="caution">
    <text evidence="6">The sequence shown here is derived from an EMBL/GenBank/DDBJ whole genome shotgun (WGS) entry which is preliminary data.</text>
</comment>
<protein>
    <recommendedName>
        <fullName evidence="5">Biotin carboxylation domain-containing protein</fullName>
    </recommendedName>
</protein>
<evidence type="ECO:0000256" key="2">
    <source>
        <dbReference type="ARBA" id="ARBA00022741"/>
    </source>
</evidence>
<dbReference type="AlphaFoldDB" id="A0ABD3JFK1"/>
<dbReference type="Pfam" id="PF00289">
    <property type="entry name" value="Biotin_carb_N"/>
    <property type="match status" value="1"/>
</dbReference>
<dbReference type="InterPro" id="IPR011764">
    <property type="entry name" value="Biotin_carboxylation_dom"/>
</dbReference>
<dbReference type="PANTHER" id="PTHR18866:SF33">
    <property type="entry name" value="METHYLCROTONOYL-COA CARBOXYLASE SUBUNIT ALPHA, MITOCHONDRIAL-RELATED"/>
    <property type="match status" value="1"/>
</dbReference>
<dbReference type="GO" id="GO:0005524">
    <property type="term" value="F:ATP binding"/>
    <property type="evidence" value="ECO:0007669"/>
    <property type="project" value="UniProtKB-KW"/>
</dbReference>
<organism evidence="6 7">
    <name type="scientific">Eucalyptus globulus</name>
    <name type="common">Tasmanian blue gum</name>
    <dbReference type="NCBI Taxonomy" id="34317"/>
    <lineage>
        <taxon>Eukaryota</taxon>
        <taxon>Viridiplantae</taxon>
        <taxon>Streptophyta</taxon>
        <taxon>Embryophyta</taxon>
        <taxon>Tracheophyta</taxon>
        <taxon>Spermatophyta</taxon>
        <taxon>Magnoliopsida</taxon>
        <taxon>eudicotyledons</taxon>
        <taxon>Gunneridae</taxon>
        <taxon>Pentapetalae</taxon>
        <taxon>rosids</taxon>
        <taxon>malvids</taxon>
        <taxon>Myrtales</taxon>
        <taxon>Myrtaceae</taxon>
        <taxon>Myrtoideae</taxon>
        <taxon>Eucalypteae</taxon>
        <taxon>Eucalyptus</taxon>
    </lineage>
</organism>
<dbReference type="SUPFAM" id="SSF52440">
    <property type="entry name" value="PreATP-grasp domain"/>
    <property type="match status" value="1"/>
</dbReference>
<evidence type="ECO:0000256" key="1">
    <source>
        <dbReference type="ARBA" id="ARBA00022598"/>
    </source>
</evidence>
<name>A0ABD3JFK1_EUCGL</name>
<evidence type="ECO:0000256" key="3">
    <source>
        <dbReference type="ARBA" id="ARBA00022840"/>
    </source>
</evidence>
<dbReference type="EMBL" id="JBJKBG010000008">
    <property type="protein sequence ID" value="KAL3725624.1"/>
    <property type="molecule type" value="Genomic_DNA"/>
</dbReference>
<sequence length="126" mass="13346">MPSSMALLILRRNLHGRTSSLLQARLFSRSPESAAAVAPKRRTSEPKPIEKILAVNRGEIACRIMRTAGRLGIRTVAFYSDADAGALHIRCPNEAVGIGPAPAHLSYLSGASIVEATLLACAQGRG</sequence>